<dbReference type="Gene3D" id="3.30.560.10">
    <property type="entry name" value="Glucose Oxidase, domain 3"/>
    <property type="match status" value="1"/>
</dbReference>
<proteinExistence type="inferred from homology"/>
<keyword evidence="2 3" id="KW-0274">FAD</keyword>
<dbReference type="OrthoDB" id="269227at2759"/>
<feature type="binding site" evidence="2">
    <location>
        <begin position="93"/>
        <end position="96"/>
    </location>
    <ligand>
        <name>FAD</name>
        <dbReference type="ChEBI" id="CHEBI:57692"/>
    </ligand>
</feature>
<comment type="cofactor">
    <cofactor evidence="2">
        <name>FAD</name>
        <dbReference type="ChEBI" id="CHEBI:57692"/>
    </cofactor>
</comment>
<dbReference type="Pfam" id="PF05199">
    <property type="entry name" value="GMC_oxred_C"/>
    <property type="match status" value="1"/>
</dbReference>
<evidence type="ECO:0000313" key="7">
    <source>
        <dbReference type="Proteomes" id="UP000319160"/>
    </source>
</evidence>
<name>A0A553HYG2_9PEZI</name>
<dbReference type="InterPro" id="IPR007867">
    <property type="entry name" value="GMC_OxRtase_C"/>
</dbReference>
<accession>A0A553HYG2</accession>
<dbReference type="PROSITE" id="PS00624">
    <property type="entry name" value="GMC_OXRED_2"/>
    <property type="match status" value="1"/>
</dbReference>
<dbReference type="SUPFAM" id="SSF51905">
    <property type="entry name" value="FAD/NAD(P)-binding domain"/>
    <property type="match status" value="1"/>
</dbReference>
<comment type="similarity">
    <text evidence="1 3">Belongs to the GMC oxidoreductase family.</text>
</comment>
<dbReference type="PIRSF" id="PIRSF000137">
    <property type="entry name" value="Alcohol_oxidase"/>
    <property type="match status" value="1"/>
</dbReference>
<evidence type="ECO:0000256" key="2">
    <source>
        <dbReference type="PIRSR" id="PIRSR000137-2"/>
    </source>
</evidence>
<dbReference type="InterPro" id="IPR000172">
    <property type="entry name" value="GMC_OxRdtase_N"/>
</dbReference>
<dbReference type="SUPFAM" id="SSF54373">
    <property type="entry name" value="FAD-linked reductases, C-terminal domain"/>
    <property type="match status" value="1"/>
</dbReference>
<evidence type="ECO:0000259" key="5">
    <source>
        <dbReference type="PROSITE" id="PS00624"/>
    </source>
</evidence>
<dbReference type="PANTHER" id="PTHR11552">
    <property type="entry name" value="GLUCOSE-METHANOL-CHOLINE GMC OXIDOREDUCTASE"/>
    <property type="match status" value="1"/>
</dbReference>
<feature type="domain" description="Glucose-methanol-choline oxidoreductase N-terminal" evidence="4">
    <location>
        <begin position="83"/>
        <end position="106"/>
    </location>
</feature>
<dbReference type="Pfam" id="PF00732">
    <property type="entry name" value="GMC_oxred_N"/>
    <property type="match status" value="1"/>
</dbReference>
<dbReference type="EMBL" id="VFLP01000032">
    <property type="protein sequence ID" value="TRX92990.1"/>
    <property type="molecule type" value="Genomic_DNA"/>
</dbReference>
<evidence type="ECO:0000256" key="3">
    <source>
        <dbReference type="RuleBase" id="RU003968"/>
    </source>
</evidence>
<dbReference type="InterPro" id="IPR012132">
    <property type="entry name" value="GMC_OxRdtase"/>
</dbReference>
<gene>
    <name evidence="6" type="ORF">FHL15_006128</name>
</gene>
<comment type="caution">
    <text evidence="6">The sequence shown here is derived from an EMBL/GenBank/DDBJ whole genome shotgun (WGS) entry which is preliminary data.</text>
</comment>
<keyword evidence="7" id="KW-1185">Reference proteome</keyword>
<dbReference type="Proteomes" id="UP000319160">
    <property type="component" value="Unassembled WGS sequence"/>
</dbReference>
<reference evidence="7" key="1">
    <citation type="submission" date="2019-06" db="EMBL/GenBank/DDBJ databases">
        <title>Draft genome sequence of the griseofulvin-producing fungus Xylaria cubensis strain G536.</title>
        <authorList>
            <person name="Mead M.E."/>
            <person name="Raja H.A."/>
            <person name="Steenwyk J.L."/>
            <person name="Knowles S.L."/>
            <person name="Oberlies N.H."/>
            <person name="Rokas A."/>
        </authorList>
    </citation>
    <scope>NUCLEOTIDE SEQUENCE [LARGE SCALE GENOMIC DNA]</scope>
    <source>
        <strain evidence="7">G536</strain>
    </source>
</reference>
<evidence type="ECO:0000256" key="1">
    <source>
        <dbReference type="ARBA" id="ARBA00010790"/>
    </source>
</evidence>
<feature type="domain" description="Glucose-methanol-choline oxidoreductase N-terminal" evidence="5">
    <location>
        <begin position="274"/>
        <end position="288"/>
    </location>
</feature>
<dbReference type="InterPro" id="IPR036188">
    <property type="entry name" value="FAD/NAD-bd_sf"/>
</dbReference>
<feature type="binding site" evidence="2">
    <location>
        <begin position="540"/>
        <end position="541"/>
    </location>
    <ligand>
        <name>FAD</name>
        <dbReference type="ChEBI" id="CHEBI:57692"/>
    </ligand>
</feature>
<evidence type="ECO:0000313" key="6">
    <source>
        <dbReference type="EMBL" id="TRX92990.1"/>
    </source>
</evidence>
<protein>
    <recommendedName>
        <fullName evidence="4 5">Glucose-methanol-choline oxidoreductase N-terminal domain-containing protein</fullName>
    </recommendedName>
</protein>
<organism evidence="6 7">
    <name type="scientific">Xylaria flabelliformis</name>
    <dbReference type="NCBI Taxonomy" id="2512241"/>
    <lineage>
        <taxon>Eukaryota</taxon>
        <taxon>Fungi</taxon>
        <taxon>Dikarya</taxon>
        <taxon>Ascomycota</taxon>
        <taxon>Pezizomycotina</taxon>
        <taxon>Sordariomycetes</taxon>
        <taxon>Xylariomycetidae</taxon>
        <taxon>Xylariales</taxon>
        <taxon>Xylariaceae</taxon>
        <taxon>Xylaria</taxon>
    </lineage>
</organism>
<sequence length="607" mass="65895">MSAESFDFIIIGGGTAGIALATRLSEIAHQKVLVLEAGIDHSDDLRVKIPAFYSALFGTDADWGFRTVAQEKLNGRSISLNQGKAIGGSSVINAHVFAPPTQDILDDWTKLGNAGWDWATIAPYYIKAFTSPHSSEEHRQLLAVDDWTPDDLSTGGPVQLSYPGDSHHPIRQIWSETFEKKGYRMATNPWVHASVGAFSNLASIDPEKRERCHAAKAYYSSIQKRENLHVVLDAHATKIIFSDGQPPKATGVQYSHGGQIKVANAQKEVIVSAGALQSPKLLELSGVGNADILRQYNIEVVKDLPSVGENLQDHLVCDISFAAVENKMETLDALARQEPKAVEEAMLNFMQKHKGILTSAGIMTYAYLPIIDFLAGAGRETLLKMLDENRPSASSTTQAKMYYEVAERTLLDPNRPSAAYLTAIGQNPVAPDPTTGKPTPPQPGQHFTIATVLAQPLSRGTVHIVSNNPAEAPEIDPKYLSNPLDVEVFAKHIMYIESIAKSAPLSGVLKQPLHPSSPHGHMTDLNAAKRYMESRTISMWHPAGTCAMLPEQAGGVVDNYLRVYGVSNLRVVDSSVVPLLPPGNLQSTVYALAERAADLIKEAHGLN</sequence>
<dbReference type="Gene3D" id="3.50.50.60">
    <property type="entry name" value="FAD/NAD(P)-binding domain"/>
    <property type="match status" value="1"/>
</dbReference>
<evidence type="ECO:0000259" key="4">
    <source>
        <dbReference type="PROSITE" id="PS00623"/>
    </source>
</evidence>
<dbReference type="STRING" id="2512241.A0A553HYG2"/>
<keyword evidence="3" id="KW-0285">Flavoprotein</keyword>
<dbReference type="AlphaFoldDB" id="A0A553HYG2"/>
<dbReference type="GO" id="GO:0016614">
    <property type="term" value="F:oxidoreductase activity, acting on CH-OH group of donors"/>
    <property type="evidence" value="ECO:0007669"/>
    <property type="project" value="InterPro"/>
</dbReference>
<dbReference type="GO" id="GO:0050660">
    <property type="term" value="F:flavin adenine dinucleotide binding"/>
    <property type="evidence" value="ECO:0007669"/>
    <property type="project" value="InterPro"/>
</dbReference>
<dbReference type="PROSITE" id="PS00623">
    <property type="entry name" value="GMC_OXRED_1"/>
    <property type="match status" value="1"/>
</dbReference>
<dbReference type="PANTHER" id="PTHR11552:SF210">
    <property type="entry name" value="GLUCOSE-METHANOL-CHOLINE OXIDOREDUCTASE N-TERMINAL DOMAIN-CONTAINING PROTEIN-RELATED"/>
    <property type="match status" value="1"/>
</dbReference>